<dbReference type="Proteomes" id="UP001371218">
    <property type="component" value="Unassembled WGS sequence"/>
</dbReference>
<proteinExistence type="predicted"/>
<reference evidence="3 4" key="1">
    <citation type="submission" date="2024-04" db="EMBL/GenBank/DDBJ databases">
        <title>Novel species of the genus Ideonella isolated from streams.</title>
        <authorList>
            <person name="Lu H."/>
        </authorList>
    </citation>
    <scope>NUCLEOTIDE SEQUENCE [LARGE SCALE GENOMIC DNA]</scope>
    <source>
        <strain evidence="3 4">DXS29W</strain>
    </source>
</reference>
<organism evidence="3 4">
    <name type="scientific">Ideonella lacteola</name>
    <dbReference type="NCBI Taxonomy" id="2984193"/>
    <lineage>
        <taxon>Bacteria</taxon>
        <taxon>Pseudomonadati</taxon>
        <taxon>Pseudomonadota</taxon>
        <taxon>Betaproteobacteria</taxon>
        <taxon>Burkholderiales</taxon>
        <taxon>Sphaerotilaceae</taxon>
        <taxon>Ideonella</taxon>
    </lineage>
</organism>
<evidence type="ECO:0000256" key="2">
    <source>
        <dbReference type="SAM" id="SignalP"/>
    </source>
</evidence>
<evidence type="ECO:0000256" key="1">
    <source>
        <dbReference type="SAM" id="Coils"/>
    </source>
</evidence>
<dbReference type="EMBL" id="JBBUTG010000025">
    <property type="protein sequence ID" value="MEK8034159.1"/>
    <property type="molecule type" value="Genomic_DNA"/>
</dbReference>
<name>A0ABU9BWM9_9BURK</name>
<keyword evidence="2" id="KW-0732">Signal</keyword>
<evidence type="ECO:0000313" key="4">
    <source>
        <dbReference type="Proteomes" id="UP001371218"/>
    </source>
</evidence>
<sequence length="389" mass="42064">MIPRLTSRATVVLGLSCLLACSLSAHAAPLQVRSLTMKPPAQAKDLGMYAAGWAEGSIKMPFVIAEPPAAGMRINTRLFIEQFGMPPPPRPGESFSPPVDLLPEGTASLEFQLVRNDERVLAVSLTIEGCGAYCETYEQVYNFDARTGRLLLPSDLFSPSGWQAAGRRFAKEREQRYVSQLKALKKELAEARKSHAQADVVNDLNERIELNQGCLEGAREVVKQSQQGAETLHYASLSLEGAGVVTIHTGRCSAHVNRALDDVGEVSVKFRTAELQPLLSPYGRALVLNQGDAPAPASPFGQILRGQIGGAPVTVMLETPQTDGSVAGRYYYDKYGRMIPIAGRLQGQTLELTEETDGKKAQLSLTLQGASLTGAWQGQGKTVKVSWGW</sequence>
<comment type="caution">
    <text evidence="3">The sequence shown here is derived from an EMBL/GenBank/DDBJ whole genome shotgun (WGS) entry which is preliminary data.</text>
</comment>
<accession>A0ABU9BWM9</accession>
<evidence type="ECO:0000313" key="3">
    <source>
        <dbReference type="EMBL" id="MEK8034159.1"/>
    </source>
</evidence>
<feature type="coiled-coil region" evidence="1">
    <location>
        <begin position="167"/>
        <end position="201"/>
    </location>
</feature>
<keyword evidence="4" id="KW-1185">Reference proteome</keyword>
<dbReference type="RefSeq" id="WP_341428586.1">
    <property type="nucleotide sequence ID" value="NZ_JBBUTG010000025.1"/>
</dbReference>
<feature type="signal peptide" evidence="2">
    <location>
        <begin position="1"/>
        <end position="27"/>
    </location>
</feature>
<feature type="chain" id="PRO_5046709725" evidence="2">
    <location>
        <begin position="28"/>
        <end position="389"/>
    </location>
</feature>
<gene>
    <name evidence="3" type="ORF">AACH06_25315</name>
</gene>
<protein>
    <submittedName>
        <fullName evidence="3">Uncharacterized protein</fullName>
    </submittedName>
</protein>
<keyword evidence="1" id="KW-0175">Coiled coil</keyword>